<evidence type="ECO:0000313" key="4">
    <source>
        <dbReference type="EMBL" id="NSL88697.1"/>
    </source>
</evidence>
<dbReference type="NCBIfam" id="TIGR04183">
    <property type="entry name" value="Por_Secre_tail"/>
    <property type="match status" value="1"/>
</dbReference>
<dbReference type="OrthoDB" id="9770043at2"/>
<organism evidence="4 5">
    <name type="scientific">Chitinophaga solisilvae</name>
    <dbReference type="NCBI Taxonomy" id="1233460"/>
    <lineage>
        <taxon>Bacteria</taxon>
        <taxon>Pseudomonadati</taxon>
        <taxon>Bacteroidota</taxon>
        <taxon>Chitinophagia</taxon>
        <taxon>Chitinophagales</taxon>
        <taxon>Chitinophagaceae</taxon>
        <taxon>Chitinophaga</taxon>
    </lineage>
</organism>
<gene>
    <name evidence="4" type="ORF">ECE50_017785</name>
</gene>
<dbReference type="Gene3D" id="2.60.120.260">
    <property type="entry name" value="Galactose-binding domain-like"/>
    <property type="match status" value="1"/>
</dbReference>
<dbReference type="EMBL" id="RIAR02000001">
    <property type="protein sequence ID" value="NSL88697.1"/>
    <property type="molecule type" value="Genomic_DNA"/>
</dbReference>
<dbReference type="InterPro" id="IPR003599">
    <property type="entry name" value="Ig_sub"/>
</dbReference>
<dbReference type="PROSITE" id="PS50835">
    <property type="entry name" value="IG_LIKE"/>
    <property type="match status" value="1"/>
</dbReference>
<keyword evidence="2" id="KW-0964">Secreted</keyword>
<dbReference type="Pfam" id="PF24517">
    <property type="entry name" value="CBM96"/>
    <property type="match status" value="1"/>
</dbReference>
<dbReference type="Pfam" id="PF13927">
    <property type="entry name" value="Ig_3"/>
    <property type="match status" value="1"/>
</dbReference>
<dbReference type="AlphaFoldDB" id="A0A433WEM5"/>
<dbReference type="Pfam" id="PF00754">
    <property type="entry name" value="F5_F8_type_C"/>
    <property type="match status" value="1"/>
</dbReference>
<protein>
    <submittedName>
        <fullName evidence="4">DNRLRE domain-containing protein</fullName>
    </submittedName>
</protein>
<dbReference type="SUPFAM" id="SSF48726">
    <property type="entry name" value="Immunoglobulin"/>
    <property type="match status" value="1"/>
</dbReference>
<comment type="caution">
    <text evidence="4">The sequence shown here is derived from an EMBL/GenBank/DDBJ whole genome shotgun (WGS) entry which is preliminary data.</text>
</comment>
<dbReference type="InterPro" id="IPR013783">
    <property type="entry name" value="Ig-like_fold"/>
</dbReference>
<evidence type="ECO:0000256" key="2">
    <source>
        <dbReference type="ARBA" id="ARBA00022525"/>
    </source>
</evidence>
<dbReference type="SUPFAM" id="SSF49785">
    <property type="entry name" value="Galactose-binding domain-like"/>
    <property type="match status" value="1"/>
</dbReference>
<name>A0A433WEM5_9BACT</name>
<dbReference type="InterPro" id="IPR055372">
    <property type="entry name" value="CBM96"/>
</dbReference>
<dbReference type="Proteomes" id="UP000281028">
    <property type="component" value="Unassembled WGS sequence"/>
</dbReference>
<dbReference type="SMART" id="SM00409">
    <property type="entry name" value="IG"/>
    <property type="match status" value="1"/>
</dbReference>
<evidence type="ECO:0000256" key="3">
    <source>
        <dbReference type="ARBA" id="ARBA00022729"/>
    </source>
</evidence>
<dbReference type="PANTHER" id="PTHR19328:SF13">
    <property type="entry name" value="HIPL1 PROTEIN"/>
    <property type="match status" value="1"/>
</dbReference>
<dbReference type="InterPro" id="IPR007110">
    <property type="entry name" value="Ig-like_dom"/>
</dbReference>
<dbReference type="InterPro" id="IPR011042">
    <property type="entry name" value="6-blade_b-propeller_TolB-like"/>
</dbReference>
<dbReference type="NCBIfam" id="NF033679">
    <property type="entry name" value="DNRLRE_dom"/>
    <property type="match status" value="1"/>
</dbReference>
<dbReference type="InterPro" id="IPR000421">
    <property type="entry name" value="FA58C"/>
</dbReference>
<evidence type="ECO:0000313" key="5">
    <source>
        <dbReference type="Proteomes" id="UP000281028"/>
    </source>
</evidence>
<dbReference type="Gene3D" id="2.120.10.30">
    <property type="entry name" value="TolB, C-terminal domain"/>
    <property type="match status" value="1"/>
</dbReference>
<dbReference type="Pfam" id="PF07995">
    <property type="entry name" value="GSDH"/>
    <property type="match status" value="1"/>
</dbReference>
<keyword evidence="3" id="KW-0732">Signal</keyword>
<dbReference type="Pfam" id="PF18962">
    <property type="entry name" value="Por_Secre_tail"/>
    <property type="match status" value="1"/>
</dbReference>
<dbReference type="SUPFAM" id="SSF50952">
    <property type="entry name" value="Soluble quinoprotein glucose dehydrogenase"/>
    <property type="match status" value="1"/>
</dbReference>
<dbReference type="InterPro" id="IPR036179">
    <property type="entry name" value="Ig-like_dom_sf"/>
</dbReference>
<dbReference type="InterPro" id="IPR026444">
    <property type="entry name" value="Secre_tail"/>
</dbReference>
<dbReference type="InterPro" id="IPR012938">
    <property type="entry name" value="Glc/Sorbosone_DH"/>
</dbReference>
<proteinExistence type="predicted"/>
<dbReference type="InterPro" id="IPR011041">
    <property type="entry name" value="Quinoprot_gluc/sorb_DH_b-prop"/>
</dbReference>
<reference evidence="4" key="1">
    <citation type="submission" date="2020-05" db="EMBL/GenBank/DDBJ databases">
        <title>Chitinophaga laudate sp. nov., isolated from a tropical peat swamp.</title>
        <authorList>
            <person name="Goh C.B.S."/>
            <person name="Lee M.S."/>
            <person name="Parimannan S."/>
            <person name="Pasbakhsh P."/>
            <person name="Yule C.M."/>
            <person name="Rajandas H."/>
            <person name="Loke S."/>
            <person name="Croft L."/>
            <person name="Tan J.B.L."/>
        </authorList>
    </citation>
    <scope>NUCLEOTIDE SEQUENCE</scope>
    <source>
        <strain evidence="4">Mgbs1</strain>
    </source>
</reference>
<comment type="subcellular location">
    <subcellularLocation>
        <location evidence="1">Secreted</location>
    </subcellularLocation>
</comment>
<evidence type="ECO:0000256" key="1">
    <source>
        <dbReference type="ARBA" id="ARBA00004613"/>
    </source>
</evidence>
<dbReference type="InterPro" id="IPR008979">
    <property type="entry name" value="Galactose-bd-like_sf"/>
</dbReference>
<dbReference type="PANTHER" id="PTHR19328">
    <property type="entry name" value="HEDGEHOG-INTERACTING PROTEIN"/>
    <property type="match status" value="1"/>
</dbReference>
<dbReference type="GO" id="GO:0005576">
    <property type="term" value="C:extracellular region"/>
    <property type="evidence" value="ECO:0007669"/>
    <property type="project" value="UniProtKB-SubCell"/>
</dbReference>
<dbReference type="Gene3D" id="2.60.40.10">
    <property type="entry name" value="Immunoglobulins"/>
    <property type="match status" value="1"/>
</dbReference>
<dbReference type="PROSITE" id="PS50022">
    <property type="entry name" value="FA58C_3"/>
    <property type="match status" value="1"/>
</dbReference>
<sequence length="1041" mass="110442">MRKRYTITGFLLPLFLLMLSLYAGAQSLPANFQRVQVANGISSPTAMAFIPDGRILVCQEGGQLRVIKNGSLLSAPAVSLSVNSSGERGLIGVAVDPNFATNKYIYLYYTHTSGPHNRVSRFTMNGDVAGAELAILDLPTLSAIYHNGGGLSFGNDGKLYVSVGDNKVGNNASNLDSYMGKVLRINTDGTVPAGNPFSGGAQRSRVWAYGLRNPFTNSIDPVSGKIFVNDVGESTWEEINDATTGGRNFGWSTQEGNCSGSCSGLTNPLYLYRTNRDGNPPDGQGCAINGGTFFNSAISNYPSTYNGKYFFLDYCGGWINYINPASPTRTAFGTGLGGGMVYIKQGTDGNLYYLSRDNSALYKIVYTGTQAPVISTQPKNTTVPAGQSATFSVTAIANPAPSYQWRKNGTNISGATAASYVIANVQPADTGLYSVVVSNSAGSVTSSNARLTVAAPNVLPVATITAPANGGLFRAGDTVSFAGNGTDAEDGTLPANAFTWWVDFHHANHVHPGPQLQDSVKNGKFVISAEGHTETDIWYRIYLAVRDSRGEYDTSYVELFPVTSNITLNTQPAGLQIKLNDIPFTTPYSSATLSGMVRPMEAASPQVLNGVTYIFDKWLHGGNRVQNITINDHDTSYTAVFKAAPAATLLKPTNDAYVRDGSNAAITHGTTDSTWLITKVSPAGQLNNAREAYLAFDLTSTAGNVSAVVLKVYGKVDGTTAISVPVAVYPVSNTTWSEKTITWNNKPASGTTQLASTVLTNDSARYYTWDVTSYVQSELAAGRKKISLVLKSLQAHDPRIFLNAKEAGANPPQLSVIGDSTGGPVCTPVTASGDDGNVAANTIDNDLNTRWSASGEQSIQFCLGNPTAVSGVKISFYKGDTRRSLFDIQVSNDAATWTNVATGLQSSGTSTAFETFSFTGVTAKHIRILGHGNNVNAWNSYNEVQFVTGAALAKNAGLAAMTIYPNPVGAAFTVNFQLPSDGYTTLAVYDMSGKQLLIPVNGRLNSGAYTKTVPAGSLPAGIYLIKLVHNGKAVSKKIIKD</sequence>
<keyword evidence="5" id="KW-1185">Reference proteome</keyword>
<accession>A0A433WEM5</accession>